<proteinExistence type="predicted"/>
<keyword evidence="3" id="KW-1185">Reference proteome</keyword>
<reference evidence="2 3" key="1">
    <citation type="journal article" date="2020" name="Nature">
        <title>Six reference-quality genomes reveal evolution of bat adaptations.</title>
        <authorList>
            <person name="Jebb D."/>
            <person name="Huang Z."/>
            <person name="Pippel M."/>
            <person name="Hughes G.M."/>
            <person name="Lavrichenko K."/>
            <person name="Devanna P."/>
            <person name="Winkler S."/>
            <person name="Jermiin L.S."/>
            <person name="Skirmuntt E.C."/>
            <person name="Katzourakis A."/>
            <person name="Burkitt-Gray L."/>
            <person name="Ray D.A."/>
            <person name="Sullivan K.A.M."/>
            <person name="Roscito J.G."/>
            <person name="Kirilenko B.M."/>
            <person name="Davalos L.M."/>
            <person name="Corthals A.P."/>
            <person name="Power M.L."/>
            <person name="Jones G."/>
            <person name="Ransome R.D."/>
            <person name="Dechmann D.K.N."/>
            <person name="Locatelli A.G."/>
            <person name="Puechmaille S.J."/>
            <person name="Fedrigo O."/>
            <person name="Jarvis E.D."/>
            <person name="Hiller M."/>
            <person name="Vernes S.C."/>
            <person name="Myers E.W."/>
            <person name="Teeling E.C."/>
        </authorList>
    </citation>
    <scope>NUCLEOTIDE SEQUENCE [LARGE SCALE GENOMIC DNA]</scope>
    <source>
        <strain evidence="2">MMolMol1</strain>
        <tissue evidence="2">Muscle</tissue>
    </source>
</reference>
<organism evidence="2 3">
    <name type="scientific">Molossus molossus</name>
    <name type="common">Pallas' mastiff bat</name>
    <name type="synonym">Vespertilio molossus</name>
    <dbReference type="NCBI Taxonomy" id="27622"/>
    <lineage>
        <taxon>Eukaryota</taxon>
        <taxon>Metazoa</taxon>
        <taxon>Chordata</taxon>
        <taxon>Craniata</taxon>
        <taxon>Vertebrata</taxon>
        <taxon>Euteleostomi</taxon>
        <taxon>Mammalia</taxon>
        <taxon>Eutheria</taxon>
        <taxon>Laurasiatheria</taxon>
        <taxon>Chiroptera</taxon>
        <taxon>Yangochiroptera</taxon>
        <taxon>Molossidae</taxon>
        <taxon>Molossus</taxon>
    </lineage>
</organism>
<gene>
    <name evidence="2" type="ORF">HJG59_007934</name>
</gene>
<evidence type="ECO:0000313" key="2">
    <source>
        <dbReference type="EMBL" id="KAF6500907.1"/>
    </source>
</evidence>
<sequence length="170" mass="19371">MEPPWRPLGRQCVPRDPRFSAPGRRPRSSCLLRTRPCKCAHLILNPLRRSPCERERGGLDNPLQIGGLGTLVLGKMSAPRMQIGRITWRNRQSFCLVVGEQNQTTACRKHSCRPFNAEWGPQKFSGCFHWKRLPIKCSEKPAELGKVISHPGIYTVFPISFLSWPLWSVV</sequence>
<comment type="caution">
    <text evidence="2">The sequence shown here is derived from an EMBL/GenBank/DDBJ whole genome shotgun (WGS) entry which is preliminary data.</text>
</comment>
<name>A0A7J8JVL5_MOLMO</name>
<dbReference type="InParanoid" id="A0A7J8JVL5"/>
<evidence type="ECO:0000313" key="3">
    <source>
        <dbReference type="Proteomes" id="UP000550707"/>
    </source>
</evidence>
<dbReference type="EMBL" id="JACASF010000001">
    <property type="protein sequence ID" value="KAF6500907.1"/>
    <property type="molecule type" value="Genomic_DNA"/>
</dbReference>
<evidence type="ECO:0000256" key="1">
    <source>
        <dbReference type="SAM" id="MobiDB-lite"/>
    </source>
</evidence>
<feature type="region of interest" description="Disordered" evidence="1">
    <location>
        <begin position="1"/>
        <end position="27"/>
    </location>
</feature>
<accession>A0A7J8JVL5</accession>
<dbReference type="AlphaFoldDB" id="A0A7J8JVL5"/>
<protein>
    <submittedName>
        <fullName evidence="2">Uncharacterized protein</fullName>
    </submittedName>
</protein>
<dbReference type="Proteomes" id="UP000550707">
    <property type="component" value="Unassembled WGS sequence"/>
</dbReference>